<feature type="compositionally biased region" description="Basic residues" evidence="1">
    <location>
        <begin position="90"/>
        <end position="99"/>
    </location>
</feature>
<organism evidence="2 3">
    <name type="scientific">Sorghum bicolor</name>
    <name type="common">Sorghum</name>
    <name type="synonym">Sorghum vulgare</name>
    <dbReference type="NCBI Taxonomy" id="4558"/>
    <lineage>
        <taxon>Eukaryota</taxon>
        <taxon>Viridiplantae</taxon>
        <taxon>Streptophyta</taxon>
        <taxon>Embryophyta</taxon>
        <taxon>Tracheophyta</taxon>
        <taxon>Spermatophyta</taxon>
        <taxon>Magnoliopsida</taxon>
        <taxon>Liliopsida</taxon>
        <taxon>Poales</taxon>
        <taxon>Poaceae</taxon>
        <taxon>PACMAD clade</taxon>
        <taxon>Panicoideae</taxon>
        <taxon>Andropogonodae</taxon>
        <taxon>Andropogoneae</taxon>
        <taxon>Sorghinae</taxon>
        <taxon>Sorghum</taxon>
    </lineage>
</organism>
<dbReference type="EMBL" id="CM027686">
    <property type="protein sequence ID" value="KAG0523784.1"/>
    <property type="molecule type" value="Genomic_DNA"/>
</dbReference>
<name>A0A921QKA0_SORBI</name>
<reference evidence="2" key="2">
    <citation type="submission" date="2020-10" db="EMBL/GenBank/DDBJ databases">
        <authorList>
            <person name="Cooper E.A."/>
            <person name="Brenton Z.W."/>
            <person name="Flinn B.S."/>
            <person name="Jenkins J."/>
            <person name="Shu S."/>
            <person name="Flowers D."/>
            <person name="Luo F."/>
            <person name="Wang Y."/>
            <person name="Xia P."/>
            <person name="Barry K."/>
            <person name="Daum C."/>
            <person name="Lipzen A."/>
            <person name="Yoshinaga Y."/>
            <person name="Schmutz J."/>
            <person name="Saski C."/>
            <person name="Vermerris W."/>
            <person name="Kresovich S."/>
        </authorList>
    </citation>
    <scope>NUCLEOTIDE SEQUENCE</scope>
</reference>
<evidence type="ECO:0000256" key="1">
    <source>
        <dbReference type="SAM" id="MobiDB-lite"/>
    </source>
</evidence>
<proteinExistence type="predicted"/>
<feature type="non-terminal residue" evidence="2">
    <location>
        <position position="359"/>
    </location>
</feature>
<feature type="compositionally biased region" description="Basic residues" evidence="1">
    <location>
        <begin position="198"/>
        <end position="218"/>
    </location>
</feature>
<feature type="compositionally biased region" description="Basic residues" evidence="1">
    <location>
        <begin position="348"/>
        <end position="359"/>
    </location>
</feature>
<feature type="compositionally biased region" description="Gly residues" evidence="1">
    <location>
        <begin position="107"/>
        <end position="116"/>
    </location>
</feature>
<accession>A0A921QKA0</accession>
<feature type="compositionally biased region" description="Basic and acidic residues" evidence="1">
    <location>
        <begin position="25"/>
        <end position="57"/>
    </location>
</feature>
<evidence type="ECO:0000313" key="3">
    <source>
        <dbReference type="Proteomes" id="UP000807115"/>
    </source>
</evidence>
<gene>
    <name evidence="2" type="ORF">BDA96_07G152700</name>
</gene>
<protein>
    <submittedName>
        <fullName evidence="2">Uncharacterized protein</fullName>
    </submittedName>
</protein>
<dbReference type="AlphaFoldDB" id="A0A921QKA0"/>
<reference evidence="2" key="1">
    <citation type="journal article" date="2019" name="BMC Genomics">
        <title>A new reference genome for Sorghum bicolor reveals high levels of sequence similarity between sweet and grain genotypes: implications for the genetics of sugar metabolism.</title>
        <authorList>
            <person name="Cooper E.A."/>
            <person name="Brenton Z.W."/>
            <person name="Flinn B.S."/>
            <person name="Jenkins J."/>
            <person name="Shu S."/>
            <person name="Flowers D."/>
            <person name="Luo F."/>
            <person name="Wang Y."/>
            <person name="Xia P."/>
            <person name="Barry K."/>
            <person name="Daum C."/>
            <person name="Lipzen A."/>
            <person name="Yoshinaga Y."/>
            <person name="Schmutz J."/>
            <person name="Saski C."/>
            <person name="Vermerris W."/>
            <person name="Kresovich S."/>
        </authorList>
    </citation>
    <scope>NUCLEOTIDE SEQUENCE</scope>
</reference>
<feature type="compositionally biased region" description="Basic and acidic residues" evidence="1">
    <location>
        <begin position="1"/>
        <end position="12"/>
    </location>
</feature>
<feature type="compositionally biased region" description="Polar residues" evidence="1">
    <location>
        <begin position="14"/>
        <end position="24"/>
    </location>
</feature>
<comment type="caution">
    <text evidence="2">The sequence shown here is derived from an EMBL/GenBank/DDBJ whole genome shotgun (WGS) entry which is preliminary data.</text>
</comment>
<dbReference type="Proteomes" id="UP000807115">
    <property type="component" value="Chromosome 7"/>
</dbReference>
<feature type="compositionally biased region" description="Pro residues" evidence="1">
    <location>
        <begin position="331"/>
        <end position="341"/>
    </location>
</feature>
<feature type="region of interest" description="Disordered" evidence="1">
    <location>
        <begin position="319"/>
        <end position="359"/>
    </location>
</feature>
<evidence type="ECO:0000313" key="2">
    <source>
        <dbReference type="EMBL" id="KAG0523784.1"/>
    </source>
</evidence>
<feature type="region of interest" description="Disordered" evidence="1">
    <location>
        <begin position="1"/>
        <end position="167"/>
    </location>
</feature>
<feature type="compositionally biased region" description="Low complexity" evidence="1">
    <location>
        <begin position="253"/>
        <end position="266"/>
    </location>
</feature>
<feature type="non-terminal residue" evidence="2">
    <location>
        <position position="1"/>
    </location>
</feature>
<feature type="compositionally biased region" description="Basic residues" evidence="1">
    <location>
        <begin position="129"/>
        <end position="166"/>
    </location>
</feature>
<sequence length="359" mass="38973">YYRDRRSNEHTELSAFNTHQQPTASERERVQTRGGQTDRDDEGRRGGDDAGGAERGHAAPGAVAVQSGPGRAQDAHAARVLLPGAGAGGRHGHGRRRRPGGLLRAGAAGGGAGQGAGAVLPAGGEAGRRRGRPPAHRLQRPGRALRRRQGRLRRRGRVRRRRRRLRAVAGGQADVRAVRAVRRPALRHVHVPGDVPQVRRRGARHGHPPRDHGRHGRVPLHADLDRRGAGPRRRRGVRPAAAVPRPDAPPRALPADAGLRPPGLLAVPAQRPAPPLRHPRVRRLAEAPRRRQVPLRAGRVHVLRRHRAPVALHVRGARAGAVLRHAAPRPGQRPPPPPPGAPAELLRQRHRARPRRRPG</sequence>
<feature type="region of interest" description="Disordered" evidence="1">
    <location>
        <begin position="197"/>
        <end position="278"/>
    </location>
</feature>